<evidence type="ECO:0000256" key="7">
    <source>
        <dbReference type="ARBA" id="ARBA00035898"/>
    </source>
</evidence>
<dbReference type="Proteomes" id="UP000654108">
    <property type="component" value="Unassembled WGS sequence"/>
</dbReference>
<dbReference type="InterPro" id="IPR042213">
    <property type="entry name" value="NBD_C_sf"/>
</dbReference>
<comment type="catalytic activity">
    <reaction evidence="8">
        <text>3-dehydro-D-erythronate + ATP = 3-dehydro-4-O-phospho-D-erythronate + ADP + H(+)</text>
        <dbReference type="Rhea" id="RHEA:52556"/>
        <dbReference type="ChEBI" id="CHEBI:15378"/>
        <dbReference type="ChEBI" id="CHEBI:30616"/>
        <dbReference type="ChEBI" id="CHEBI:57958"/>
        <dbReference type="ChEBI" id="CHEBI:136593"/>
        <dbReference type="ChEBI" id="CHEBI:456216"/>
        <dbReference type="EC" id="2.7.1.217"/>
    </reaction>
</comment>
<dbReference type="Gene3D" id="3.40.980.20">
    <property type="entry name" value="Four-carbon acid sugar kinase, nucleotide binding domain"/>
    <property type="match status" value="1"/>
</dbReference>
<keyword evidence="2" id="KW-0808">Transferase</keyword>
<feature type="domain" description="Four-carbon acid sugar kinase N-terminal" evidence="13">
    <location>
        <begin position="3"/>
        <end position="225"/>
    </location>
</feature>
<evidence type="ECO:0000256" key="11">
    <source>
        <dbReference type="ARBA" id="ARBA00039461"/>
    </source>
</evidence>
<comment type="similarity">
    <text evidence="1">Belongs to the four-carbon acid sugar kinase family.</text>
</comment>
<evidence type="ECO:0000259" key="13">
    <source>
        <dbReference type="Pfam" id="PF07005"/>
    </source>
</evidence>
<comment type="catalytic activity">
    <reaction evidence="7">
        <text>3-dehydro-L-erythronate + ATP = 3-dehydro-4-O-phospho-L-erythronate + ADP + H(+)</text>
        <dbReference type="Rhea" id="RHEA:52552"/>
        <dbReference type="ChEBI" id="CHEBI:15378"/>
        <dbReference type="ChEBI" id="CHEBI:30616"/>
        <dbReference type="ChEBI" id="CHEBI:136592"/>
        <dbReference type="ChEBI" id="CHEBI:136670"/>
        <dbReference type="ChEBI" id="CHEBI:456216"/>
        <dbReference type="EC" id="2.7.1.217"/>
    </reaction>
</comment>
<evidence type="ECO:0000256" key="8">
    <source>
        <dbReference type="ARBA" id="ARBA00036346"/>
    </source>
</evidence>
<reference evidence="15" key="1">
    <citation type="submission" date="2020-09" db="EMBL/GenBank/DDBJ databases">
        <title>Genome seq and assembly of Devosia sp.</title>
        <authorList>
            <person name="Chhetri G."/>
        </authorList>
    </citation>
    <scope>NUCLEOTIDE SEQUENCE</scope>
    <source>
        <strain evidence="15">PTR5</strain>
    </source>
</reference>
<evidence type="ECO:0000256" key="3">
    <source>
        <dbReference type="ARBA" id="ARBA00022741"/>
    </source>
</evidence>
<evidence type="ECO:0000256" key="10">
    <source>
        <dbReference type="ARBA" id="ARBA00039095"/>
    </source>
</evidence>
<accession>A0A927ITX6</accession>
<keyword evidence="4 15" id="KW-0418">Kinase</keyword>
<dbReference type="AlphaFoldDB" id="A0A927ITX6"/>
<dbReference type="InterPro" id="IPR050007">
    <property type="entry name" value="OtnK"/>
</dbReference>
<dbReference type="Gene3D" id="3.40.50.10840">
    <property type="entry name" value="Putative sugar-binding, N-terminal domain"/>
    <property type="match status" value="1"/>
</dbReference>
<keyword evidence="5" id="KW-0067">ATP-binding</keyword>
<protein>
    <recommendedName>
        <fullName evidence="11">3-oxo-tetronate kinase</fullName>
        <ecNumber evidence="10">2.7.1.217</ecNumber>
    </recommendedName>
    <alternativeName>
        <fullName evidence="12">3-dehydrotetronate 4-kinase</fullName>
    </alternativeName>
</protein>
<keyword evidence="16" id="KW-1185">Reference proteome</keyword>
<evidence type="ECO:0000256" key="5">
    <source>
        <dbReference type="ARBA" id="ARBA00022840"/>
    </source>
</evidence>
<dbReference type="GO" id="GO:0005524">
    <property type="term" value="F:ATP binding"/>
    <property type="evidence" value="ECO:0007669"/>
    <property type="project" value="UniProtKB-KW"/>
</dbReference>
<name>A0A927ITX6_9HYPH</name>
<evidence type="ECO:0000256" key="2">
    <source>
        <dbReference type="ARBA" id="ARBA00022679"/>
    </source>
</evidence>
<dbReference type="InterPro" id="IPR031475">
    <property type="entry name" value="NBD_C"/>
</dbReference>
<proteinExistence type="inferred from homology"/>
<dbReference type="Pfam" id="PF17042">
    <property type="entry name" value="NBD_C"/>
    <property type="match status" value="1"/>
</dbReference>
<sequence>MILGAIADDLTGATDLALMLTRGGMRVLQVVGVPHPDADFDDADAVIVSLKSRTIPAPEAQAMSVSAAKVLLAKGARQLLFKYCSTFDSTDEGNIGPVTDALLDLLGDTRTLACPAFPTNKRTVYKGHLFVGDVLLSDSPMRDHPLTPMRDGNLVRVLARQTNRPVSLIDHDIVRRGSEAVRESFASLEGIAIVDAISNEDLYEIGAASMDLRLITGGSGIAMGLPEAYHRRGLLALVPVEASLEAPAGRNAVLAGSCSAATRRQIEYGRAQGMPALKIEAAQITDGTFSVEAAADFAERETGALPPLIYSSADSETVRAVQQALGAEEAGELVERFMGELARTLARRGFTRFLIAGGETSGAVIRDLGVTTLQIGPEIDPGVPWTISTGSGPELALALKSGNFGADDFFVKAWERLK</sequence>
<evidence type="ECO:0000313" key="15">
    <source>
        <dbReference type="EMBL" id="MBD8066151.1"/>
    </source>
</evidence>
<keyword evidence="3" id="KW-0547">Nucleotide-binding</keyword>
<dbReference type="InterPro" id="IPR037051">
    <property type="entry name" value="4-carb_acid_sugar_kinase_N_sf"/>
</dbReference>
<dbReference type="EMBL" id="JACYFU010000003">
    <property type="protein sequence ID" value="MBD8066151.1"/>
    <property type="molecule type" value="Genomic_DNA"/>
</dbReference>
<dbReference type="EC" id="2.7.1.217" evidence="10"/>
<keyword evidence="6" id="KW-0119">Carbohydrate metabolism</keyword>
<gene>
    <name evidence="15" type="ORF">IC608_11790</name>
</gene>
<evidence type="ECO:0000256" key="1">
    <source>
        <dbReference type="ARBA" id="ARBA00005715"/>
    </source>
</evidence>
<comment type="function">
    <text evidence="9">Catalyzes the ATP-dependent phosphorylation of 3-oxo-tetronate to 3-oxo-tetronate 4-phosphate.</text>
</comment>
<dbReference type="RefSeq" id="WP_191775585.1">
    <property type="nucleotide sequence ID" value="NZ_JACYFU010000003.1"/>
</dbReference>
<evidence type="ECO:0000259" key="14">
    <source>
        <dbReference type="Pfam" id="PF17042"/>
    </source>
</evidence>
<evidence type="ECO:0000256" key="6">
    <source>
        <dbReference type="ARBA" id="ARBA00023277"/>
    </source>
</evidence>
<evidence type="ECO:0000256" key="4">
    <source>
        <dbReference type="ARBA" id="ARBA00022777"/>
    </source>
</evidence>
<evidence type="ECO:0000313" key="16">
    <source>
        <dbReference type="Proteomes" id="UP000654108"/>
    </source>
</evidence>
<evidence type="ECO:0000256" key="9">
    <source>
        <dbReference type="ARBA" id="ARBA00037335"/>
    </source>
</evidence>
<dbReference type="InterPro" id="IPR010737">
    <property type="entry name" value="4-carb_acid_sugar_kinase_N"/>
</dbReference>
<dbReference type="GO" id="GO:0016301">
    <property type="term" value="F:kinase activity"/>
    <property type="evidence" value="ECO:0007669"/>
    <property type="project" value="UniProtKB-KW"/>
</dbReference>
<dbReference type="SUPFAM" id="SSF142764">
    <property type="entry name" value="YgbK-like"/>
    <property type="match status" value="1"/>
</dbReference>
<organism evidence="15 16">
    <name type="scientific">Devosia oryzisoli</name>
    <dbReference type="NCBI Taxonomy" id="2774138"/>
    <lineage>
        <taxon>Bacteria</taxon>
        <taxon>Pseudomonadati</taxon>
        <taxon>Pseudomonadota</taxon>
        <taxon>Alphaproteobacteria</taxon>
        <taxon>Hyphomicrobiales</taxon>
        <taxon>Devosiaceae</taxon>
        <taxon>Devosia</taxon>
    </lineage>
</organism>
<comment type="caution">
    <text evidence="15">The sequence shown here is derived from an EMBL/GenBank/DDBJ whole genome shotgun (WGS) entry which is preliminary data.</text>
</comment>
<evidence type="ECO:0000256" key="12">
    <source>
        <dbReference type="ARBA" id="ARBA00041377"/>
    </source>
</evidence>
<feature type="domain" description="Four-carbon acid sugar kinase nucleotide binding" evidence="14">
    <location>
        <begin position="252"/>
        <end position="410"/>
    </location>
</feature>
<dbReference type="Pfam" id="PF07005">
    <property type="entry name" value="SBD_N"/>
    <property type="match status" value="1"/>
</dbReference>
<dbReference type="NCBIfam" id="NF043035">
    <property type="entry name" value="OxoTetrKin"/>
    <property type="match status" value="1"/>
</dbReference>